<evidence type="ECO:0000313" key="2">
    <source>
        <dbReference type="EMBL" id="GII22864.1"/>
    </source>
</evidence>
<dbReference type="InterPro" id="IPR021315">
    <property type="entry name" value="Gap/Sap"/>
</dbReference>
<dbReference type="Proteomes" id="UP000599074">
    <property type="component" value="Unassembled WGS sequence"/>
</dbReference>
<feature type="transmembrane region" description="Helical" evidence="1">
    <location>
        <begin position="117"/>
        <end position="144"/>
    </location>
</feature>
<evidence type="ECO:0008006" key="4">
    <source>
        <dbReference type="Google" id="ProtNLM"/>
    </source>
</evidence>
<protein>
    <recommendedName>
        <fullName evidence="4">GAP family protein</fullName>
    </recommendedName>
</protein>
<keyword evidence="3" id="KW-1185">Reference proteome</keyword>
<dbReference type="Pfam" id="PF11139">
    <property type="entry name" value="SfLAP"/>
    <property type="match status" value="1"/>
</dbReference>
<feature type="transmembrane region" description="Helical" evidence="1">
    <location>
        <begin position="81"/>
        <end position="96"/>
    </location>
</feature>
<feature type="transmembrane region" description="Helical" evidence="1">
    <location>
        <begin position="194"/>
        <end position="213"/>
    </location>
</feature>
<keyword evidence="1" id="KW-1133">Transmembrane helix</keyword>
<proteinExistence type="predicted"/>
<organism evidence="2 3">
    <name type="scientific">Planosporangium mesophilum</name>
    <dbReference type="NCBI Taxonomy" id="689768"/>
    <lineage>
        <taxon>Bacteria</taxon>
        <taxon>Bacillati</taxon>
        <taxon>Actinomycetota</taxon>
        <taxon>Actinomycetes</taxon>
        <taxon>Micromonosporales</taxon>
        <taxon>Micromonosporaceae</taxon>
        <taxon>Planosporangium</taxon>
    </lineage>
</organism>
<evidence type="ECO:0000313" key="3">
    <source>
        <dbReference type="Proteomes" id="UP000599074"/>
    </source>
</evidence>
<dbReference type="AlphaFoldDB" id="A0A8J3X0Z8"/>
<accession>A0A8J3X0Z8</accession>
<feature type="transmembrane region" description="Helical" evidence="1">
    <location>
        <begin position="41"/>
        <end position="61"/>
    </location>
</feature>
<comment type="caution">
    <text evidence="2">The sequence shown here is derived from an EMBL/GenBank/DDBJ whole genome shotgun (WGS) entry which is preliminary data.</text>
</comment>
<dbReference type="EMBL" id="BOON01000022">
    <property type="protein sequence ID" value="GII22864.1"/>
    <property type="molecule type" value="Genomic_DNA"/>
</dbReference>
<evidence type="ECO:0000256" key="1">
    <source>
        <dbReference type="SAM" id="Phobius"/>
    </source>
</evidence>
<feature type="transmembrane region" description="Helical" evidence="1">
    <location>
        <begin position="156"/>
        <end position="174"/>
    </location>
</feature>
<reference evidence="2" key="1">
    <citation type="submission" date="2021-01" db="EMBL/GenBank/DDBJ databases">
        <title>Whole genome shotgun sequence of Planosporangium mesophilum NBRC 109066.</title>
        <authorList>
            <person name="Komaki H."/>
            <person name="Tamura T."/>
        </authorList>
    </citation>
    <scope>NUCLEOTIDE SEQUENCE</scope>
    <source>
        <strain evidence="2">NBRC 109066</strain>
    </source>
</reference>
<name>A0A8J3X0Z8_9ACTN</name>
<gene>
    <name evidence="2" type="ORF">Pme01_24610</name>
</gene>
<feature type="transmembrane region" description="Helical" evidence="1">
    <location>
        <begin position="6"/>
        <end position="29"/>
    </location>
</feature>
<sequence length="215" mass="22695">MDGDVSLLTLLPMAVVMVAGPQLVSALLLATGKNPKPASSAFLSGVALAVVIGLSVAYWLARLVIDSASGGGGGARRVVDWVVLALLAILAVLVYGRRTRTDPPRWMGTLQTASPGFAFGLGFLLFLLMPTDIATMFTVAGTLAAQARPLWHSAPFILLTLLLVALPLLMLLLLGDRALAVQSRIRDWTNTHSWIVSEAVILYFAAMTVSSIVTG</sequence>
<keyword evidence="1" id="KW-0812">Transmembrane</keyword>
<keyword evidence="1" id="KW-0472">Membrane</keyword>